<accession>A0A163FGE0</accession>
<protein>
    <submittedName>
        <fullName evidence="1">Uncharacterized protein</fullName>
    </submittedName>
</protein>
<dbReference type="Proteomes" id="UP000076837">
    <property type="component" value="Unassembled WGS sequence"/>
</dbReference>
<keyword evidence="2" id="KW-1185">Reference proteome</keyword>
<dbReference type="AlphaFoldDB" id="A0A163FGE0"/>
<dbReference type="OrthoDB" id="5429634at2759"/>
<dbReference type="EMBL" id="JYNV01000165">
    <property type="protein sequence ID" value="KZM24345.1"/>
    <property type="molecule type" value="Genomic_DNA"/>
</dbReference>
<reference evidence="1 2" key="1">
    <citation type="journal article" date="2016" name="Sci. Rep.">
        <title>Draft genome sequencing and secretome analysis of fungal phytopathogen Ascochyta rabiei provides insight into the necrotrophic effector repertoire.</title>
        <authorList>
            <person name="Verma S."/>
            <person name="Gazara R.K."/>
            <person name="Nizam S."/>
            <person name="Parween S."/>
            <person name="Chattopadhyay D."/>
            <person name="Verma P.K."/>
        </authorList>
    </citation>
    <scope>NUCLEOTIDE SEQUENCE [LARGE SCALE GENOMIC DNA]</scope>
    <source>
        <strain evidence="1 2">ArDII</strain>
    </source>
</reference>
<sequence length="762" mass="84211">MAHQSAIQQQGYLFLREPELHPLQDIRQGFASETPSLRSHDALLDGHVVPFSERLHTQDQGGSGSLREIDSLDNLHDTNEACPLCGQGVAVKSKSKSTKGPDLLATLFPRFSKLLTKYHTHFNDRLRCSRYHGWRMGVLFGSCMSALVLCCNIALLVIGYNQPGGYDQDGLANIMHGDGATISRWNTVLHLFINMLSSILLASSNYTMQVLSSPTRREIDRAHYRGDWLEVGILSTRNLPKISRKRAVLCITLALSSIPLHLFYNAATFKVIASNDYHVFAIDKQSNEYQDKLRNNGTYTFMENGTWRLAYADQFMSGHSDLYLVIDQVVINTTRTTTLKMQDYLPWTTEGNFRDIAANMTNPDWVPYYVGSGPLQAKNSNLTAPESMHIISAFAKQTGSQSRLQISAQYMIVVIVFNTLKLCIMISVLIGIRSKHIVTLGDASASFLEQPDPITEGSFLRDNRGNNSYQIKVKLPRVKSPLSDSATPFYTQTATFAPNISYSDLIRTDKKVIFFISMACLSVVLTVLATATDSGSTNSWAWGTSSEASILIGDASSSGGITVFNAWIANFPQVLLSLCYISMNTLCTTMASAHEWNKLGRSGERKGLRVTEPRGLQRGTYFLQLPYRFALPLVAVSAILHWLLSQSFFLVRIDYFDRDGKNLGSTSRSSCGVSHSSLVAFFAVGVGLYAVVRLVGLVRMTPSLPPTGSSSLMISAACHPPADEVEPHLGEVSWGLVAQKYPPFSTSYSLSGNAIANRRETF</sequence>
<comment type="caution">
    <text evidence="1">The sequence shown here is derived from an EMBL/GenBank/DDBJ whole genome shotgun (WGS) entry which is preliminary data.</text>
</comment>
<dbReference type="PANTHER" id="PTHR35395">
    <property type="entry name" value="DUF6536 DOMAIN-CONTAINING PROTEIN"/>
    <property type="match status" value="1"/>
</dbReference>
<name>A0A163FGE0_DIDRA</name>
<dbReference type="Pfam" id="PF20163">
    <property type="entry name" value="DUF6536"/>
    <property type="match status" value="1"/>
</dbReference>
<dbReference type="PANTHER" id="PTHR35395:SF1">
    <property type="entry name" value="DUF6536 DOMAIN-CONTAINING PROTEIN"/>
    <property type="match status" value="1"/>
</dbReference>
<evidence type="ECO:0000313" key="2">
    <source>
        <dbReference type="Proteomes" id="UP000076837"/>
    </source>
</evidence>
<dbReference type="STRING" id="5454.A0A163FGE0"/>
<proteinExistence type="predicted"/>
<organism evidence="1 2">
    <name type="scientific">Didymella rabiei</name>
    <name type="common">Chickpea ascochyta blight fungus</name>
    <name type="synonym">Mycosphaerella rabiei</name>
    <dbReference type="NCBI Taxonomy" id="5454"/>
    <lineage>
        <taxon>Eukaryota</taxon>
        <taxon>Fungi</taxon>
        <taxon>Dikarya</taxon>
        <taxon>Ascomycota</taxon>
        <taxon>Pezizomycotina</taxon>
        <taxon>Dothideomycetes</taxon>
        <taxon>Pleosporomycetidae</taxon>
        <taxon>Pleosporales</taxon>
        <taxon>Pleosporineae</taxon>
        <taxon>Didymellaceae</taxon>
        <taxon>Ascochyta</taxon>
    </lineage>
</organism>
<evidence type="ECO:0000313" key="1">
    <source>
        <dbReference type="EMBL" id="KZM24345.1"/>
    </source>
</evidence>
<gene>
    <name evidence="1" type="ORF">ST47_g4518</name>
</gene>
<dbReference type="InterPro" id="IPR046623">
    <property type="entry name" value="DUF6536"/>
</dbReference>